<dbReference type="PANTHER" id="PTHR30532:SF28">
    <property type="entry name" value="PETROBACTIN-BINDING PROTEIN YCLQ"/>
    <property type="match status" value="1"/>
</dbReference>
<dbReference type="Proteomes" id="UP000216682">
    <property type="component" value="Unassembled WGS sequence"/>
</dbReference>
<accession>A0A265E6G4</accession>
<gene>
    <name evidence="8" type="ORF">CFN03_08915</name>
</gene>
<feature type="coiled-coil region" evidence="5">
    <location>
        <begin position="208"/>
        <end position="235"/>
    </location>
</feature>
<dbReference type="CDD" id="cd01140">
    <property type="entry name" value="FatB"/>
    <property type="match status" value="1"/>
</dbReference>
<feature type="region of interest" description="Disordered" evidence="6">
    <location>
        <begin position="39"/>
        <end position="58"/>
    </location>
</feature>
<dbReference type="GO" id="GO:0030288">
    <property type="term" value="C:outer membrane-bounded periplasmic space"/>
    <property type="evidence" value="ECO:0007669"/>
    <property type="project" value="TreeGrafter"/>
</dbReference>
<dbReference type="Pfam" id="PF01497">
    <property type="entry name" value="Peripla_BP_2"/>
    <property type="match status" value="1"/>
</dbReference>
<dbReference type="Gene3D" id="3.40.50.1980">
    <property type="entry name" value="Nitrogenase molybdenum iron protein domain"/>
    <property type="match status" value="2"/>
</dbReference>
<organism evidence="8 9">
    <name type="scientific">Salinicoccus roseus</name>
    <dbReference type="NCBI Taxonomy" id="45670"/>
    <lineage>
        <taxon>Bacteria</taxon>
        <taxon>Bacillati</taxon>
        <taxon>Bacillota</taxon>
        <taxon>Bacilli</taxon>
        <taxon>Bacillales</taxon>
        <taxon>Staphylococcaceae</taxon>
        <taxon>Salinicoccus</taxon>
    </lineage>
</organism>
<feature type="domain" description="Fe/B12 periplasmic-binding" evidence="7">
    <location>
        <begin position="89"/>
        <end position="359"/>
    </location>
</feature>
<evidence type="ECO:0000256" key="6">
    <source>
        <dbReference type="SAM" id="MobiDB-lite"/>
    </source>
</evidence>
<comment type="caution">
    <text evidence="8">The sequence shown here is derived from an EMBL/GenBank/DDBJ whole genome shotgun (WGS) entry which is preliminary data.</text>
</comment>
<keyword evidence="3" id="KW-0813">Transport</keyword>
<reference evidence="8 9" key="1">
    <citation type="submission" date="2017-07" db="EMBL/GenBank/DDBJ databases">
        <title>Shotgun whole genome sequences of three halophilic bacterial isolates.</title>
        <authorList>
            <person name="Pozzo T."/>
            <person name="Higdon S.M."/>
            <person name="Quillaguaman J."/>
        </authorList>
    </citation>
    <scope>NUCLEOTIDE SEQUENCE [LARGE SCALE GENOMIC DNA]</scope>
    <source>
        <strain evidence="8 9">BU-1</strain>
    </source>
</reference>
<feature type="compositionally biased region" description="Acidic residues" evidence="6">
    <location>
        <begin position="45"/>
        <end position="56"/>
    </location>
</feature>
<evidence type="ECO:0000256" key="4">
    <source>
        <dbReference type="ARBA" id="ARBA00022729"/>
    </source>
</evidence>
<evidence type="ECO:0000259" key="7">
    <source>
        <dbReference type="PROSITE" id="PS50983"/>
    </source>
</evidence>
<dbReference type="EMBL" id="NPEZ01000003">
    <property type="protein sequence ID" value="OZT77184.1"/>
    <property type="molecule type" value="Genomic_DNA"/>
</dbReference>
<keyword evidence="4" id="KW-0732">Signal</keyword>
<dbReference type="PANTHER" id="PTHR30532">
    <property type="entry name" value="IRON III DICITRATE-BINDING PERIPLASMIC PROTEIN"/>
    <property type="match status" value="1"/>
</dbReference>
<dbReference type="GO" id="GO:1901678">
    <property type="term" value="P:iron coordination entity transport"/>
    <property type="evidence" value="ECO:0007669"/>
    <property type="project" value="UniProtKB-ARBA"/>
</dbReference>
<dbReference type="PROSITE" id="PS50983">
    <property type="entry name" value="FE_B12_PBP"/>
    <property type="match status" value="1"/>
</dbReference>
<sequence length="359" mass="39340">MFLVGAENTNWKEEWKMKKFYLLFTVMVLMVLAACGNGESTSESEASESEGQETVEVENQFTISDEAAEGEEASEEVSETVEVPVNPEKVAVFDYGALSTIHELGEADSVVGLPKGQSASTLPDELEAFQGDEYANLGTLKDPDFEKIAELQPEVIMISGRQATSAMIDEFEKAAPDAQVLYVAPSNENYFEEVKHYTQMIGDIYDKSSEAESLNADLDSKIEEVKQKVTDTDETMLFVMANEGELSAHGPGGRYGFLFEDLGFEPVDEEISTTRHGQAISYEYINDRNPGIILALDRGSAIGGESSSSTVLDNNVIQDVDAIKNDRVVDLDAKLWYLASGGVMTTIGQLEEIEQALEQ</sequence>
<evidence type="ECO:0000313" key="9">
    <source>
        <dbReference type="Proteomes" id="UP000216682"/>
    </source>
</evidence>
<protein>
    <recommendedName>
        <fullName evidence="7">Fe/B12 periplasmic-binding domain-containing protein</fullName>
    </recommendedName>
</protein>
<evidence type="ECO:0000256" key="3">
    <source>
        <dbReference type="ARBA" id="ARBA00022448"/>
    </source>
</evidence>
<name>A0A265E6G4_9STAP</name>
<keyword evidence="5" id="KW-0175">Coiled coil</keyword>
<dbReference type="InterPro" id="IPR033870">
    <property type="entry name" value="FatB"/>
</dbReference>
<proteinExistence type="inferred from homology"/>
<comment type="similarity">
    <text evidence="2">Belongs to the bacterial solute-binding protein 8 family.</text>
</comment>
<comment type="subcellular location">
    <subcellularLocation>
        <location evidence="1">Cell envelope</location>
    </subcellularLocation>
</comment>
<dbReference type="InterPro" id="IPR051313">
    <property type="entry name" value="Bact_iron-sidero_bind"/>
</dbReference>
<evidence type="ECO:0000256" key="2">
    <source>
        <dbReference type="ARBA" id="ARBA00008814"/>
    </source>
</evidence>
<dbReference type="InterPro" id="IPR002491">
    <property type="entry name" value="ABC_transptr_periplasmic_BD"/>
</dbReference>
<evidence type="ECO:0000313" key="8">
    <source>
        <dbReference type="EMBL" id="OZT77184.1"/>
    </source>
</evidence>
<dbReference type="SUPFAM" id="SSF53807">
    <property type="entry name" value="Helical backbone' metal receptor"/>
    <property type="match status" value="1"/>
</dbReference>
<dbReference type="AlphaFoldDB" id="A0A265E6G4"/>
<evidence type="ECO:0000256" key="1">
    <source>
        <dbReference type="ARBA" id="ARBA00004196"/>
    </source>
</evidence>
<evidence type="ECO:0000256" key="5">
    <source>
        <dbReference type="SAM" id="Coils"/>
    </source>
</evidence>